<name>Q9S1T4_STRCO</name>
<evidence type="ECO:0000256" key="1">
    <source>
        <dbReference type="SAM" id="MobiDB-lite"/>
    </source>
</evidence>
<gene>
    <name evidence="3" type="ordered locus">SCO0058</name>
    <name evidence="3" type="ORF">SCJ4.39</name>
</gene>
<reference evidence="3 4" key="1">
    <citation type="journal article" date="1996" name="Mol. Microbiol.">
        <title>A set of ordered cosmids and a detailed genetic and physical map for the 8 Mb Streptomyces coelicolor A3(2) chromosome.</title>
        <authorList>
            <person name="Redenbach M."/>
            <person name="Kieser H.M."/>
            <person name="Denapaite D."/>
            <person name="Eichner A."/>
            <person name="Cullum J."/>
            <person name="Kinashi H."/>
            <person name="Hopwood D.A."/>
        </authorList>
    </citation>
    <scope>NUCLEOTIDE SEQUENCE [LARGE SCALE GENOMIC DNA]</scope>
    <source>
        <strain evidence="4">ATCC BAA-471 / A3(2) / M145</strain>
    </source>
</reference>
<dbReference type="PaxDb" id="100226-SCO0058"/>
<feature type="compositionally biased region" description="Basic residues" evidence="1">
    <location>
        <begin position="54"/>
        <end position="63"/>
    </location>
</feature>
<feature type="region of interest" description="Disordered" evidence="1">
    <location>
        <begin position="129"/>
        <end position="171"/>
    </location>
</feature>
<feature type="domain" description="ANTAR" evidence="2">
    <location>
        <begin position="52"/>
        <end position="121"/>
    </location>
</feature>
<dbReference type="KEGG" id="sco:SCO0058"/>
<feature type="compositionally biased region" description="Basic and acidic residues" evidence="1">
    <location>
        <begin position="42"/>
        <end position="53"/>
    </location>
</feature>
<reference evidence="3 4" key="2">
    <citation type="journal article" date="2002" name="Nature">
        <title>Complete genome sequence of the model actinomycete Streptomyces coelicolor A3(2).</title>
        <authorList>
            <person name="Bentley S.D."/>
            <person name="Chater K.F."/>
            <person name="Cerdeno-Tarraga A.M."/>
            <person name="Challis G.L."/>
            <person name="Thomson N.R."/>
            <person name="James K.D."/>
            <person name="Harris D.E."/>
            <person name="Quail M.A."/>
            <person name="Kieser H."/>
            <person name="Harper D."/>
            <person name="Bateman A."/>
            <person name="Brown S."/>
            <person name="Chandra G."/>
            <person name="Chen C.W."/>
            <person name="Collins M."/>
            <person name="Cronin A."/>
            <person name="Fraser A."/>
            <person name="Goble A."/>
            <person name="Hidalgo J."/>
            <person name="Hornsby T."/>
            <person name="Howarth S."/>
            <person name="Huang C.H."/>
            <person name="Kieser T."/>
            <person name="Larke L."/>
            <person name="Murphy L."/>
            <person name="Oliver K."/>
            <person name="O'Neil S."/>
            <person name="Rabbinowitsch E."/>
            <person name="Rajandream M.A."/>
            <person name="Rutherford K."/>
            <person name="Rutter S."/>
            <person name="Seeger K."/>
            <person name="Saunders D."/>
            <person name="Sharp S."/>
            <person name="Squares R."/>
            <person name="Squares S."/>
            <person name="Taylor K."/>
            <person name="Warren T."/>
            <person name="Wietzorrek A."/>
            <person name="Woodward J."/>
            <person name="Barrell B.G."/>
            <person name="Parkhill J."/>
            <person name="Hopwood D.A."/>
        </authorList>
    </citation>
    <scope>NUCLEOTIDE SEQUENCE [LARGE SCALE GENOMIC DNA]</scope>
    <source>
        <strain evidence="4">ATCC BAA-471 / A3(2) / M145</strain>
    </source>
</reference>
<dbReference type="Pfam" id="PF03861">
    <property type="entry name" value="ANTAR"/>
    <property type="match status" value="1"/>
</dbReference>
<accession>Q9S1T4</accession>
<organism evidence="3 4">
    <name type="scientific">Streptomyces coelicolor (strain ATCC BAA-471 / A3(2) / M145)</name>
    <dbReference type="NCBI Taxonomy" id="100226"/>
    <lineage>
        <taxon>Bacteria</taxon>
        <taxon>Bacillati</taxon>
        <taxon>Actinomycetota</taxon>
        <taxon>Actinomycetes</taxon>
        <taxon>Kitasatosporales</taxon>
        <taxon>Streptomycetaceae</taxon>
        <taxon>Streptomyces</taxon>
        <taxon>Streptomyces albidoflavus group</taxon>
    </lineage>
</organism>
<dbReference type="PIR" id="T37122">
    <property type="entry name" value="T37122"/>
</dbReference>
<dbReference type="GO" id="GO:0003723">
    <property type="term" value="F:RNA binding"/>
    <property type="evidence" value="ECO:0007669"/>
    <property type="project" value="InterPro"/>
</dbReference>
<dbReference type="SMART" id="SM01012">
    <property type="entry name" value="ANTAR"/>
    <property type="match status" value="1"/>
</dbReference>
<dbReference type="InParanoid" id="Q9S1T4"/>
<dbReference type="PATRIC" id="fig|100226.15.peg.48"/>
<dbReference type="OrthoDB" id="4694899at2"/>
<feature type="region of interest" description="Disordered" evidence="1">
    <location>
        <begin position="42"/>
        <end position="70"/>
    </location>
</feature>
<dbReference type="InterPro" id="IPR005561">
    <property type="entry name" value="ANTAR"/>
</dbReference>
<evidence type="ECO:0000313" key="3">
    <source>
        <dbReference type="EMBL" id="CAB52973.1"/>
    </source>
</evidence>
<dbReference type="Gene3D" id="1.10.10.10">
    <property type="entry name" value="Winged helix-like DNA-binding domain superfamily/Winged helix DNA-binding domain"/>
    <property type="match status" value="1"/>
</dbReference>
<keyword evidence="4" id="KW-1185">Reference proteome</keyword>
<dbReference type="STRING" id="100226.gene:17757649"/>
<dbReference type="EMBL" id="AL645882">
    <property type="protein sequence ID" value="CAB52973.1"/>
    <property type="molecule type" value="Genomic_DNA"/>
</dbReference>
<dbReference type="Proteomes" id="UP000001973">
    <property type="component" value="Chromosome"/>
</dbReference>
<evidence type="ECO:0000259" key="2">
    <source>
        <dbReference type="SMART" id="SM01012"/>
    </source>
</evidence>
<evidence type="ECO:0000313" key="4">
    <source>
        <dbReference type="Proteomes" id="UP000001973"/>
    </source>
</evidence>
<dbReference type="HOGENOM" id="CLU_1155841_0_0_11"/>
<dbReference type="AlphaFoldDB" id="Q9S1T4"/>
<dbReference type="InterPro" id="IPR036388">
    <property type="entry name" value="WH-like_DNA-bd_sf"/>
</dbReference>
<dbReference type="EMBL" id="AL939104">
    <property type="protein sequence ID" value="CAB52973.1"/>
    <property type="molecule type" value="Genomic_DNA"/>
</dbReference>
<protein>
    <recommendedName>
        <fullName evidence="2">ANTAR domain-containing protein</fullName>
    </recommendedName>
</protein>
<sequence>MLGKQVLPAAGVEEAVAVFRCACRTASHWSFPWAICPRTRVERPPRRRTPDRSRPRRRARAGHRSSSIDATARWGHASVARAQDILARRYRLECADAAFELLKTSSQQSNVKLHTLADAVVRTPAPDLDARSWRRRPPPAGRSQCGTWAPRPYSTRHPVRPSCRRAAGPPTASPLITVKGHVLGMVSSHHGHPLHGFSRLQLAALQQTGTDVGRWLSWHWDTVVLDALERLHVQAVGACR</sequence>
<proteinExistence type="predicted"/>